<name>A0A1Y6FAH3_9GAMM</name>
<gene>
    <name evidence="2" type="ORF">SAMN06297229_1745</name>
</gene>
<dbReference type="EMBL" id="FXWH01000001">
    <property type="protein sequence ID" value="SMQ69403.1"/>
    <property type="molecule type" value="Genomic_DNA"/>
</dbReference>
<protein>
    <submittedName>
        <fullName evidence="2">PilZ domain-containing protein</fullName>
    </submittedName>
</protein>
<proteinExistence type="predicted"/>
<accession>A0A1Y6FAH3</accession>
<dbReference type="InterPro" id="IPR009875">
    <property type="entry name" value="PilZ_domain"/>
</dbReference>
<dbReference type="RefSeq" id="WP_086434770.1">
    <property type="nucleotide sequence ID" value="NZ_FXWH01000001.1"/>
</dbReference>
<evidence type="ECO:0000313" key="3">
    <source>
        <dbReference type="Proteomes" id="UP000194450"/>
    </source>
</evidence>
<reference evidence="3" key="1">
    <citation type="submission" date="2017-04" db="EMBL/GenBank/DDBJ databases">
        <authorList>
            <person name="Varghese N."/>
            <person name="Submissions S."/>
        </authorList>
    </citation>
    <scope>NUCLEOTIDE SEQUENCE [LARGE SCALE GENOMIC DNA]</scope>
</reference>
<keyword evidence="3" id="KW-1185">Reference proteome</keyword>
<dbReference type="Proteomes" id="UP000194450">
    <property type="component" value="Unassembled WGS sequence"/>
</dbReference>
<dbReference type="Gene3D" id="2.40.10.220">
    <property type="entry name" value="predicted glycosyltransferase like domains"/>
    <property type="match status" value="2"/>
</dbReference>
<evidence type="ECO:0000313" key="2">
    <source>
        <dbReference type="EMBL" id="SMQ69403.1"/>
    </source>
</evidence>
<dbReference type="SUPFAM" id="SSF141371">
    <property type="entry name" value="PilZ domain-like"/>
    <property type="match status" value="1"/>
</dbReference>
<organism evidence="2 3">
    <name type="scientific">Pseudidiomarina planktonica</name>
    <dbReference type="NCBI Taxonomy" id="1323738"/>
    <lineage>
        <taxon>Bacteria</taxon>
        <taxon>Pseudomonadati</taxon>
        <taxon>Pseudomonadota</taxon>
        <taxon>Gammaproteobacteria</taxon>
        <taxon>Alteromonadales</taxon>
        <taxon>Idiomarinaceae</taxon>
        <taxon>Pseudidiomarina</taxon>
    </lineage>
</organism>
<evidence type="ECO:0000259" key="1">
    <source>
        <dbReference type="Pfam" id="PF07238"/>
    </source>
</evidence>
<dbReference type="AlphaFoldDB" id="A0A1Y6FAH3"/>
<dbReference type="OrthoDB" id="6208912at2"/>
<feature type="domain" description="PilZ" evidence="1">
    <location>
        <begin position="144"/>
        <end position="229"/>
    </location>
</feature>
<dbReference type="GO" id="GO:0035438">
    <property type="term" value="F:cyclic-di-GMP binding"/>
    <property type="evidence" value="ECO:0007669"/>
    <property type="project" value="InterPro"/>
</dbReference>
<sequence length="820" mass="93410">MFDKEHYLELIEQLKPIVNEPEFADIFAQLTADEDGPTKLQLKMELRRLVTPCNRSIDMRSEVIYDCVPVPHNGRIHYLDQRALVIFENGLSLYQGVFTQDTYEQIQRLLSQSNADSAALGAANIAASHSHIHVPAFKLAGYAQRNEERMNFVSEVKVIPVEGSEFEASTTDLSVQGMRIKVPSKSAVNLTPGAEVALRFTGLAQKFTIDQRLRIPYIVIDSTRESDQVTYLKLRRKADFESESFDTFLLGFINGHKKRYKINLDNTLAALVAKGHEQFFMPRLNALPLFFKRVEQRMFTDMVLQTDNNKHIINSWLDENNQTVIGGLFTGRRLTAVLKQPQDEKQLVIYSFSVTARGKVYFYSASAAELEQTGLREAFISFGRTKDSWRVYQLNLTKADKSKLWLPLSVPDTAVTNVMRPPSPRVMKRLEGISHVGQLLDVTSEATPELEAKTVKRQEAQRLKQFAHTQKLSYKTQIVTLEFVNLRKESRFNYRTPAKFNWQGRNYYGVTVDFSVSGLQLEIEDTTSVPLDAELKLDLTELNRHRKHANLLNLNYQVVGRSEDGSILNLRAVGAQTEHPGARFFHSLIEKNREELRISREKNQLHGIELCLRNLSCASQMSLPMFVHRPRGQLTQIGQVGYSAHSGLIAKLLAQQATKAHHFDLSLLFNNQEWNDVLVAKLEQLQRDDSPAQAYLALDFTEQNKRIEISHQWQQATELSFAVEETPSTATVVRQILRFNLSRTGRPDMEFIQRELNYVANYASHKASDLEAMLWSVSGVIDVQDITPAVAAMETSVEDYTAKQELLAQWLAEPLNELVF</sequence>
<feature type="domain" description="PilZ" evidence="1">
    <location>
        <begin position="486"/>
        <end position="566"/>
    </location>
</feature>
<dbReference type="Pfam" id="PF07238">
    <property type="entry name" value="PilZ"/>
    <property type="match status" value="2"/>
</dbReference>